<sequence length="50" mass="5112">MTGNGILAHGTRFRQRPPPDGSRSAGGVLAPPRSRGSAGLVMARQAGEPD</sequence>
<dbReference type="Proteomes" id="UP000010411">
    <property type="component" value="Unassembled WGS sequence"/>
</dbReference>
<accession>L1KZF6</accession>
<organism evidence="2 3">
    <name type="scientific">Streptomyces ipomoeae 91-03</name>
    <dbReference type="NCBI Taxonomy" id="698759"/>
    <lineage>
        <taxon>Bacteria</taxon>
        <taxon>Bacillati</taxon>
        <taxon>Actinomycetota</taxon>
        <taxon>Actinomycetes</taxon>
        <taxon>Kitasatosporales</taxon>
        <taxon>Streptomycetaceae</taxon>
        <taxon>Streptomyces</taxon>
    </lineage>
</organism>
<evidence type="ECO:0000313" key="3">
    <source>
        <dbReference type="Proteomes" id="UP000010411"/>
    </source>
</evidence>
<proteinExistence type="predicted"/>
<feature type="region of interest" description="Disordered" evidence="1">
    <location>
        <begin position="1"/>
        <end position="50"/>
    </location>
</feature>
<protein>
    <submittedName>
        <fullName evidence="2">Uncharacterized protein</fullName>
    </submittedName>
</protein>
<dbReference type="EMBL" id="AEJC01000271">
    <property type="protein sequence ID" value="EKX65733.1"/>
    <property type="molecule type" value="Genomic_DNA"/>
</dbReference>
<keyword evidence="3" id="KW-1185">Reference proteome</keyword>
<gene>
    <name evidence="2" type="ORF">STRIP9103_02891</name>
</gene>
<evidence type="ECO:0000313" key="2">
    <source>
        <dbReference type="EMBL" id="EKX65733.1"/>
    </source>
</evidence>
<comment type="caution">
    <text evidence="2">The sequence shown here is derived from an EMBL/GenBank/DDBJ whole genome shotgun (WGS) entry which is preliminary data.</text>
</comment>
<dbReference type="AlphaFoldDB" id="L1KZF6"/>
<name>L1KZF6_9ACTN</name>
<reference evidence="2 3" key="1">
    <citation type="submission" date="2012-11" db="EMBL/GenBank/DDBJ databases">
        <authorList>
            <person name="Huguet-Tapia J.C."/>
            <person name="Durkin A.S."/>
            <person name="Pettis G.S."/>
            <person name="Badger J.H."/>
        </authorList>
    </citation>
    <scope>NUCLEOTIDE SEQUENCE [LARGE SCALE GENOMIC DNA]</scope>
    <source>
        <strain evidence="2 3">91-03</strain>
    </source>
</reference>
<evidence type="ECO:0000256" key="1">
    <source>
        <dbReference type="SAM" id="MobiDB-lite"/>
    </source>
</evidence>